<evidence type="ECO:0000313" key="2">
    <source>
        <dbReference type="EMBL" id="OEU88126.1"/>
    </source>
</evidence>
<proteinExistence type="predicted"/>
<comment type="caution">
    <text evidence="2">The sequence shown here is derived from an EMBL/GenBank/DDBJ whole genome shotgun (WGS) entry which is preliminary data.</text>
</comment>
<keyword evidence="1" id="KW-0472">Membrane</keyword>
<evidence type="ECO:0000256" key="1">
    <source>
        <dbReference type="SAM" id="Phobius"/>
    </source>
</evidence>
<reference evidence="2 3" key="1">
    <citation type="journal article" date="2016" name="Front. Microbiol.">
        <title>Comparative Genomics Analysis of Streptomyces Species Reveals Their Adaptation to the Marine Environment and Their Diversity at the Genomic Level.</title>
        <authorList>
            <person name="Tian X."/>
            <person name="Zhang Z."/>
            <person name="Yang T."/>
            <person name="Chen M."/>
            <person name="Li J."/>
            <person name="Chen F."/>
            <person name="Yang J."/>
            <person name="Li W."/>
            <person name="Zhang B."/>
            <person name="Zhang Z."/>
            <person name="Wu J."/>
            <person name="Zhang C."/>
            <person name="Long L."/>
            <person name="Xiao J."/>
        </authorList>
    </citation>
    <scope>NUCLEOTIDE SEQUENCE [LARGE SCALE GENOMIC DNA]</scope>
    <source>
        <strain evidence="2 3">SCSIO 10390</strain>
    </source>
</reference>
<evidence type="ECO:0000313" key="3">
    <source>
        <dbReference type="Proteomes" id="UP000176087"/>
    </source>
</evidence>
<keyword evidence="3" id="KW-1185">Reference proteome</keyword>
<keyword evidence="1" id="KW-0812">Transmembrane</keyword>
<dbReference type="Proteomes" id="UP000176087">
    <property type="component" value="Unassembled WGS sequence"/>
</dbReference>
<dbReference type="AlphaFoldDB" id="A0A1E7JKG1"/>
<sequence>MLLEKVNNSEELSTLPLMLDEDKGAAPTEPVLATPAAVAAGIAGVTLVATAVAGGIGLAVTVNGNS</sequence>
<gene>
    <name evidence="2" type="ORF">AN215_18280</name>
</gene>
<feature type="transmembrane region" description="Helical" evidence="1">
    <location>
        <begin position="37"/>
        <end position="62"/>
    </location>
</feature>
<name>A0A1E7JKG1_9ACTN</name>
<dbReference type="RefSeq" id="WP_070011784.1">
    <property type="nucleotide sequence ID" value="NZ_LJGS01000041.1"/>
</dbReference>
<organism evidence="2 3">
    <name type="scientific">Streptomyces abyssalis</name>
    <dbReference type="NCBI Taxonomy" id="933944"/>
    <lineage>
        <taxon>Bacteria</taxon>
        <taxon>Bacillati</taxon>
        <taxon>Actinomycetota</taxon>
        <taxon>Actinomycetes</taxon>
        <taxon>Kitasatosporales</taxon>
        <taxon>Streptomycetaceae</taxon>
        <taxon>Streptomyces</taxon>
    </lineage>
</organism>
<dbReference type="EMBL" id="LJGT01000040">
    <property type="protein sequence ID" value="OEU88126.1"/>
    <property type="molecule type" value="Genomic_DNA"/>
</dbReference>
<accession>A0A1E7JKG1</accession>
<protein>
    <submittedName>
        <fullName evidence="2">Uncharacterized protein</fullName>
    </submittedName>
</protein>
<keyword evidence="1" id="KW-1133">Transmembrane helix</keyword>